<dbReference type="AlphaFoldDB" id="A0A4Y1QY37"/>
<evidence type="ECO:0000313" key="1">
    <source>
        <dbReference type="EMBL" id="BBG96780.1"/>
    </source>
</evidence>
<protein>
    <submittedName>
        <fullName evidence="1">Pectinacetylesterase family protein</fullName>
    </submittedName>
</protein>
<gene>
    <name evidence="1" type="ORF">Prudu_005694</name>
</gene>
<feature type="non-terminal residue" evidence="1">
    <location>
        <position position="151"/>
    </location>
</feature>
<dbReference type="GO" id="GO:0005737">
    <property type="term" value="C:cytoplasm"/>
    <property type="evidence" value="ECO:0007669"/>
    <property type="project" value="TreeGrafter"/>
</dbReference>
<accession>A0A4Y1QY37</accession>
<dbReference type="GO" id="GO:0006265">
    <property type="term" value="P:DNA topological change"/>
    <property type="evidence" value="ECO:0007669"/>
    <property type="project" value="TreeGrafter"/>
</dbReference>
<dbReference type="GO" id="GO:0003918">
    <property type="term" value="F:DNA topoisomerase type II (double strand cut, ATP-hydrolyzing) activity"/>
    <property type="evidence" value="ECO:0007669"/>
    <property type="project" value="InterPro"/>
</dbReference>
<dbReference type="EMBL" id="AP019298">
    <property type="protein sequence ID" value="BBG96780.1"/>
    <property type="molecule type" value="Genomic_DNA"/>
</dbReference>
<reference evidence="1" key="1">
    <citation type="journal article" date="2019" name="Science">
        <title>Mutation of a bHLH transcription factor allowed almond domestication.</title>
        <authorList>
            <person name="Sanchez-Perez R."/>
            <person name="Pavan S."/>
            <person name="Mazzeo R."/>
            <person name="Moldovan C."/>
            <person name="Aiese Cigliano R."/>
            <person name="Del Cueto J."/>
            <person name="Ricciardi F."/>
            <person name="Lotti C."/>
            <person name="Ricciardi L."/>
            <person name="Dicenta F."/>
            <person name="Lopez-Marques R.L."/>
            <person name="Lindberg Moller B."/>
        </authorList>
    </citation>
    <scope>NUCLEOTIDE SEQUENCE</scope>
</reference>
<dbReference type="SUPFAM" id="SSF56719">
    <property type="entry name" value="Type II DNA topoisomerase"/>
    <property type="match status" value="1"/>
</dbReference>
<dbReference type="InterPro" id="IPR050220">
    <property type="entry name" value="Type_II_DNA_Topoisomerases"/>
</dbReference>
<organism evidence="1">
    <name type="scientific">Prunus dulcis</name>
    <name type="common">Almond</name>
    <name type="synonym">Amygdalus dulcis</name>
    <dbReference type="NCBI Taxonomy" id="3755"/>
    <lineage>
        <taxon>Eukaryota</taxon>
        <taxon>Viridiplantae</taxon>
        <taxon>Streptophyta</taxon>
        <taxon>Embryophyta</taxon>
        <taxon>Tracheophyta</taxon>
        <taxon>Spermatophyta</taxon>
        <taxon>Magnoliopsida</taxon>
        <taxon>eudicotyledons</taxon>
        <taxon>Gunneridae</taxon>
        <taxon>Pentapetalae</taxon>
        <taxon>rosids</taxon>
        <taxon>fabids</taxon>
        <taxon>Rosales</taxon>
        <taxon>Rosaceae</taxon>
        <taxon>Amygdaloideae</taxon>
        <taxon>Amygdaleae</taxon>
        <taxon>Prunus</taxon>
    </lineage>
</organism>
<name>A0A4Y1QY37_PRUDU</name>
<dbReference type="InterPro" id="IPR013760">
    <property type="entry name" value="Topo_IIA-like_dom_sf"/>
</dbReference>
<dbReference type="GO" id="GO:0005524">
    <property type="term" value="F:ATP binding"/>
    <property type="evidence" value="ECO:0007669"/>
    <property type="project" value="InterPro"/>
</dbReference>
<dbReference type="Gene3D" id="3.30.1360.40">
    <property type="match status" value="1"/>
</dbReference>
<dbReference type="GO" id="GO:0009330">
    <property type="term" value="C:DNA topoisomerase type II (double strand cut, ATP-hydrolyzing) complex"/>
    <property type="evidence" value="ECO:0007669"/>
    <property type="project" value="TreeGrafter"/>
</dbReference>
<dbReference type="GO" id="GO:0003677">
    <property type="term" value="F:DNA binding"/>
    <property type="evidence" value="ECO:0007669"/>
    <property type="project" value="TreeGrafter"/>
</dbReference>
<dbReference type="PANTHER" id="PTHR43493:SF5">
    <property type="entry name" value="DNA GYRASE SUBUNIT A, CHLOROPLASTIC_MITOCHONDRIAL"/>
    <property type="match status" value="1"/>
</dbReference>
<proteinExistence type="predicted"/>
<sequence length="151" mass="17133">MQELLEYMSGPDFPTEGLIMGNHSLLSEAWFILIPYQTNKSAVVEKITELVENKVPEPNVGCIKTILNIRSKWDVDKFMFHLLPCSSPTNVPPSLRVACRLRVHLRVVWEDSESLEGISDIRDEGDRLECVLSLSIHNGQSKQMGLKELLQ</sequence>
<dbReference type="PANTHER" id="PTHR43493">
    <property type="entry name" value="DNA GYRASE/TOPOISOMERASE SUBUNIT A"/>
    <property type="match status" value="1"/>
</dbReference>